<evidence type="ECO:0000313" key="3">
    <source>
        <dbReference type="Proteomes" id="UP001501480"/>
    </source>
</evidence>
<dbReference type="SUPFAM" id="SSF52540">
    <property type="entry name" value="P-loop containing nucleoside triphosphate hydrolases"/>
    <property type="match status" value="1"/>
</dbReference>
<dbReference type="InterPro" id="IPR059050">
    <property type="entry name" value="Rv3660c_N"/>
</dbReference>
<dbReference type="RefSeq" id="WP_344328475.1">
    <property type="nucleotide sequence ID" value="NZ_BAAAPY010000008.1"/>
</dbReference>
<gene>
    <name evidence="2" type="ORF">GCM10009821_22570</name>
</gene>
<evidence type="ECO:0000259" key="1">
    <source>
        <dbReference type="Pfam" id="PF26563"/>
    </source>
</evidence>
<proteinExistence type="predicted"/>
<name>A0ABN2W1Z1_9ACTN</name>
<feature type="domain" description="Rv3660c-like CheY-like N-terminal" evidence="1">
    <location>
        <begin position="16"/>
        <end position="116"/>
    </location>
</feature>
<evidence type="ECO:0000313" key="2">
    <source>
        <dbReference type="EMBL" id="GAA2081420.1"/>
    </source>
</evidence>
<comment type="caution">
    <text evidence="2">The sequence shown here is derived from an EMBL/GenBank/DDBJ whole genome shotgun (WGS) entry which is preliminary data.</text>
</comment>
<dbReference type="Proteomes" id="UP001501480">
    <property type="component" value="Unassembled WGS sequence"/>
</dbReference>
<protein>
    <submittedName>
        <fullName evidence="2">Septum formation initiator</fullName>
    </submittedName>
</protein>
<dbReference type="Pfam" id="PF26563">
    <property type="entry name" value="Rv3660c_N"/>
    <property type="match status" value="1"/>
</dbReference>
<sequence length="353" mass="36270">MDPGQPNAAALVVSSSPPVREDAERWCAALGAEAVLADDVVQARRSWREARLVIVGADVARSVAGAGLSRRDHVVVVHEGHDEQEAWPAAVALGAVAVVSVREERAALAALTAALDGRGEGAVVSVLGAVGGSGTSTFAGCLAGRAVHRGHRSLLADLDPLGGGLDLLLGAEHAEGVRWQGLGGADGTLSAGSLSKVLPTAEGMAVLTWDRDHPVARPSQVGGIVSAAVRGFDLVVADLPRRPDEHVEDVLGRSVLTVLLVPEETRALAAARATLAWLETTAGSVAVLGVARPGGIESGLLARALERPVVGRLRRDRSMRTAVEVGRGPLRARRTARTADAVLDLLGLEAVAA</sequence>
<accession>A0ABN2W1Z1</accession>
<dbReference type="NCBIfam" id="TIGR03815">
    <property type="entry name" value="CpaE_hom_Actino"/>
    <property type="match status" value="1"/>
</dbReference>
<dbReference type="EMBL" id="BAAAPY010000008">
    <property type="protein sequence ID" value="GAA2081420.1"/>
    <property type="molecule type" value="Genomic_DNA"/>
</dbReference>
<keyword evidence="3" id="KW-1185">Reference proteome</keyword>
<reference evidence="2 3" key="1">
    <citation type="journal article" date="2019" name="Int. J. Syst. Evol. Microbiol.">
        <title>The Global Catalogue of Microorganisms (GCM) 10K type strain sequencing project: providing services to taxonomists for standard genome sequencing and annotation.</title>
        <authorList>
            <consortium name="The Broad Institute Genomics Platform"/>
            <consortium name="The Broad Institute Genome Sequencing Center for Infectious Disease"/>
            <person name="Wu L."/>
            <person name="Ma J."/>
        </authorList>
    </citation>
    <scope>NUCLEOTIDE SEQUENCE [LARGE SCALE GENOMIC DNA]</scope>
    <source>
        <strain evidence="2 3">JCM 15749</strain>
    </source>
</reference>
<organism evidence="2 3">
    <name type="scientific">Aeromicrobium halocynthiae</name>
    <dbReference type="NCBI Taxonomy" id="560557"/>
    <lineage>
        <taxon>Bacteria</taxon>
        <taxon>Bacillati</taxon>
        <taxon>Actinomycetota</taxon>
        <taxon>Actinomycetes</taxon>
        <taxon>Propionibacteriales</taxon>
        <taxon>Nocardioidaceae</taxon>
        <taxon>Aeromicrobium</taxon>
    </lineage>
</organism>
<dbReference type="InterPro" id="IPR022521">
    <property type="entry name" value="Rv3660c"/>
</dbReference>
<dbReference type="InterPro" id="IPR027417">
    <property type="entry name" value="P-loop_NTPase"/>
</dbReference>
<dbReference type="Gene3D" id="3.40.50.300">
    <property type="entry name" value="P-loop containing nucleotide triphosphate hydrolases"/>
    <property type="match status" value="1"/>
</dbReference>